<gene>
    <name evidence="1" type="ORF">UW25_C0004G0087</name>
</gene>
<accession>A0A837I7J8</accession>
<dbReference type="Proteomes" id="UP000033815">
    <property type="component" value="Unassembled WGS sequence"/>
</dbReference>
<dbReference type="AlphaFoldDB" id="A0A837I7J8"/>
<proteinExistence type="predicted"/>
<evidence type="ECO:0000313" key="2">
    <source>
        <dbReference type="Proteomes" id="UP000033815"/>
    </source>
</evidence>
<dbReference type="EMBL" id="LCHP01000004">
    <property type="protein sequence ID" value="KKT36759.1"/>
    <property type="molecule type" value="Genomic_DNA"/>
</dbReference>
<reference evidence="1 2" key="1">
    <citation type="journal article" date="2015" name="Nature">
        <title>rRNA introns, odd ribosomes, and small enigmatic genomes across a large radiation of phyla.</title>
        <authorList>
            <person name="Brown C.T."/>
            <person name="Hug L.A."/>
            <person name="Thomas B.C."/>
            <person name="Sharon I."/>
            <person name="Castelle C.J."/>
            <person name="Singh A."/>
            <person name="Wilkins M.J."/>
            <person name="Williams K.H."/>
            <person name="Banfield J.F."/>
        </authorList>
    </citation>
    <scope>NUCLEOTIDE SEQUENCE [LARGE SCALE GENOMIC DNA]</scope>
</reference>
<comment type="caution">
    <text evidence="1">The sequence shown here is derived from an EMBL/GenBank/DDBJ whole genome shotgun (WGS) entry which is preliminary data.</text>
</comment>
<protein>
    <submittedName>
        <fullName evidence="1">Uncharacterized protein</fullName>
    </submittedName>
</protein>
<evidence type="ECO:0000313" key="1">
    <source>
        <dbReference type="EMBL" id="KKT36759.1"/>
    </source>
</evidence>
<sequence>MGASLPSGGKIKGALVEPLWVVVMGLHFGNAVPAVFFPAIVGDFFPSFVECDGISVHVVLLKKYYD</sequence>
<name>A0A837I7J8_9BACT</name>
<organism evidence="1 2">
    <name type="scientific">Candidatus Nomurabacteria bacterium GW2011_GWB1_44_12</name>
    <dbReference type="NCBI Taxonomy" id="1618748"/>
    <lineage>
        <taxon>Bacteria</taxon>
        <taxon>Candidatus Nomuraibacteriota</taxon>
    </lineage>
</organism>